<proteinExistence type="predicted"/>
<dbReference type="AlphaFoldDB" id="A0A917QX80"/>
<keyword evidence="1" id="KW-1133">Transmembrane helix</keyword>
<dbReference type="PANTHER" id="PTHR37305:SF1">
    <property type="entry name" value="MEMBRANE PROTEIN"/>
    <property type="match status" value="1"/>
</dbReference>
<feature type="transmembrane region" description="Helical" evidence="1">
    <location>
        <begin position="57"/>
        <end position="76"/>
    </location>
</feature>
<feature type="transmembrane region" description="Helical" evidence="1">
    <location>
        <begin position="229"/>
        <end position="248"/>
    </location>
</feature>
<dbReference type="Pfam" id="PF12679">
    <property type="entry name" value="ABC2_membrane_2"/>
    <property type="match status" value="1"/>
</dbReference>
<feature type="transmembrane region" description="Helical" evidence="1">
    <location>
        <begin position="97"/>
        <end position="124"/>
    </location>
</feature>
<reference evidence="2" key="2">
    <citation type="submission" date="2020-09" db="EMBL/GenBank/DDBJ databases">
        <authorList>
            <person name="Sun Q."/>
            <person name="Ohkuma M."/>
        </authorList>
    </citation>
    <scope>NUCLEOTIDE SEQUENCE</scope>
    <source>
        <strain evidence="2">JCM 13064</strain>
    </source>
</reference>
<dbReference type="PANTHER" id="PTHR37305">
    <property type="entry name" value="INTEGRAL MEMBRANE PROTEIN-RELATED"/>
    <property type="match status" value="1"/>
</dbReference>
<keyword evidence="1" id="KW-0472">Membrane</keyword>
<keyword evidence="1" id="KW-0812">Transmembrane</keyword>
<organism evidence="2 3">
    <name type="scientific">Sphaerisporangium melleum</name>
    <dbReference type="NCBI Taxonomy" id="321316"/>
    <lineage>
        <taxon>Bacteria</taxon>
        <taxon>Bacillati</taxon>
        <taxon>Actinomycetota</taxon>
        <taxon>Actinomycetes</taxon>
        <taxon>Streptosporangiales</taxon>
        <taxon>Streptosporangiaceae</taxon>
        <taxon>Sphaerisporangium</taxon>
    </lineage>
</organism>
<evidence type="ECO:0000313" key="2">
    <source>
        <dbReference type="EMBL" id="GGK73033.1"/>
    </source>
</evidence>
<feature type="transmembrane region" description="Helical" evidence="1">
    <location>
        <begin position="144"/>
        <end position="164"/>
    </location>
</feature>
<evidence type="ECO:0000313" key="3">
    <source>
        <dbReference type="Proteomes" id="UP000645217"/>
    </source>
</evidence>
<reference evidence="2" key="1">
    <citation type="journal article" date="2014" name="Int. J. Syst. Evol. Microbiol.">
        <title>Complete genome sequence of Corynebacterium casei LMG S-19264T (=DSM 44701T), isolated from a smear-ripened cheese.</title>
        <authorList>
            <consortium name="US DOE Joint Genome Institute (JGI-PGF)"/>
            <person name="Walter F."/>
            <person name="Albersmeier A."/>
            <person name="Kalinowski J."/>
            <person name="Ruckert C."/>
        </authorList>
    </citation>
    <scope>NUCLEOTIDE SEQUENCE</scope>
    <source>
        <strain evidence="2">JCM 13064</strain>
    </source>
</reference>
<accession>A0A917QX80</accession>
<gene>
    <name evidence="2" type="ORF">GCM10007964_14830</name>
</gene>
<dbReference type="RefSeq" id="WP_189162178.1">
    <property type="nucleotide sequence ID" value="NZ_BMNT01000006.1"/>
</dbReference>
<dbReference type="EMBL" id="BMNT01000006">
    <property type="protein sequence ID" value="GGK73033.1"/>
    <property type="molecule type" value="Genomic_DNA"/>
</dbReference>
<dbReference type="GO" id="GO:0140359">
    <property type="term" value="F:ABC-type transporter activity"/>
    <property type="evidence" value="ECO:0007669"/>
    <property type="project" value="InterPro"/>
</dbReference>
<comment type="caution">
    <text evidence="2">The sequence shown here is derived from an EMBL/GenBank/DDBJ whole genome shotgun (WGS) entry which is preliminary data.</text>
</comment>
<sequence>MRAVLASEWTKIRSVRSTAVTLLLTLVLGSGLAYLFGRSFRGSAAVQREDFDPLFATFYSLTLGRLALVVFGVLVVSGEYSSGTIRASLMAMPRRGLFYAGKVLTGGLLALAVSLVTVAVTFPAAQAGLGPYGTSLGAEGALEAAVGACLDLTLLCVFVMGVAAMLRNSTLTLGVLLPVFFLGSQGLGNIPGLRAVTQYLPDQVGMVITHVAGPQDDPRWARDYGAWEGIALLGLWTAASLIGGYLILRRRDA</sequence>
<feature type="transmembrane region" description="Helical" evidence="1">
    <location>
        <begin position="171"/>
        <end position="190"/>
    </location>
</feature>
<dbReference type="GO" id="GO:0005886">
    <property type="term" value="C:plasma membrane"/>
    <property type="evidence" value="ECO:0007669"/>
    <property type="project" value="UniProtKB-SubCell"/>
</dbReference>
<dbReference type="Proteomes" id="UP000645217">
    <property type="component" value="Unassembled WGS sequence"/>
</dbReference>
<name>A0A917QX80_9ACTN</name>
<evidence type="ECO:0000256" key="1">
    <source>
        <dbReference type="SAM" id="Phobius"/>
    </source>
</evidence>
<protein>
    <submittedName>
        <fullName evidence="2">ABC transporter</fullName>
    </submittedName>
</protein>
<keyword evidence="3" id="KW-1185">Reference proteome</keyword>